<feature type="region of interest" description="Disordered" evidence="1">
    <location>
        <begin position="718"/>
        <end position="755"/>
    </location>
</feature>
<dbReference type="EMBL" id="BSDZ01000015">
    <property type="protein sequence ID" value="GLI63578.1"/>
    <property type="molecule type" value="Genomic_DNA"/>
</dbReference>
<protein>
    <submittedName>
        <fullName evidence="2">Uncharacterized protein</fullName>
    </submittedName>
</protein>
<feature type="region of interest" description="Disordered" evidence="1">
    <location>
        <begin position="523"/>
        <end position="674"/>
    </location>
</feature>
<keyword evidence="3" id="KW-1185">Reference proteome</keyword>
<organism evidence="2 3">
    <name type="scientific">Volvox africanus</name>
    <dbReference type="NCBI Taxonomy" id="51714"/>
    <lineage>
        <taxon>Eukaryota</taxon>
        <taxon>Viridiplantae</taxon>
        <taxon>Chlorophyta</taxon>
        <taxon>core chlorophytes</taxon>
        <taxon>Chlorophyceae</taxon>
        <taxon>CS clade</taxon>
        <taxon>Chlamydomonadales</taxon>
        <taxon>Volvocaceae</taxon>
        <taxon>Volvox</taxon>
    </lineage>
</organism>
<feature type="compositionally biased region" description="Pro residues" evidence="1">
    <location>
        <begin position="599"/>
        <end position="612"/>
    </location>
</feature>
<name>A0ABQ5S257_9CHLO</name>
<evidence type="ECO:0000313" key="2">
    <source>
        <dbReference type="EMBL" id="GLI63578.1"/>
    </source>
</evidence>
<comment type="caution">
    <text evidence="2">The sequence shown here is derived from an EMBL/GenBank/DDBJ whole genome shotgun (WGS) entry which is preliminary data.</text>
</comment>
<gene>
    <name evidence="2" type="ORF">VaNZ11_006580</name>
</gene>
<feature type="region of interest" description="Disordered" evidence="1">
    <location>
        <begin position="103"/>
        <end position="122"/>
    </location>
</feature>
<feature type="region of interest" description="Disordered" evidence="1">
    <location>
        <begin position="479"/>
        <end position="506"/>
    </location>
</feature>
<feature type="compositionally biased region" description="Basic residues" evidence="1">
    <location>
        <begin position="397"/>
        <end position="406"/>
    </location>
</feature>
<feature type="region of interest" description="Disordered" evidence="1">
    <location>
        <begin position="322"/>
        <end position="413"/>
    </location>
</feature>
<reference evidence="2 3" key="1">
    <citation type="journal article" date="2023" name="IScience">
        <title>Expanded male sex-determining region conserved during the evolution of homothallism in the green alga Volvox.</title>
        <authorList>
            <person name="Yamamoto K."/>
            <person name="Matsuzaki R."/>
            <person name="Mahakham W."/>
            <person name="Heman W."/>
            <person name="Sekimoto H."/>
            <person name="Kawachi M."/>
            <person name="Minakuchi Y."/>
            <person name="Toyoda A."/>
            <person name="Nozaki H."/>
        </authorList>
    </citation>
    <scope>NUCLEOTIDE SEQUENCE [LARGE SCALE GENOMIC DNA]</scope>
    <source>
        <strain evidence="2 3">NIES-4468</strain>
    </source>
</reference>
<feature type="compositionally biased region" description="Gly residues" evidence="1">
    <location>
        <begin position="360"/>
        <end position="379"/>
    </location>
</feature>
<dbReference type="Proteomes" id="UP001165090">
    <property type="component" value="Unassembled WGS sequence"/>
</dbReference>
<feature type="compositionally biased region" description="Low complexity" evidence="1">
    <location>
        <begin position="531"/>
        <end position="547"/>
    </location>
</feature>
<sequence>MKDIVAIPAVVAHPMAVQSNGTYGMKSAGALSKLRRRIPNPPVHLIHGGPSDANLMVATTTSYSMQYDEQIQHAPRLGCNLNGRVRGEPNGAARHWCGPLDLGSGSGSGSGPEVASTSPLPPPLRSCHPIGVNVMDCHPREASAAMAASVAAAAAAAAVVAAKVTSEVYGMASDSGADRSRRESSSTTMNINGKRLAGCLTEPEGDRVADADVVRAAVRRRNSSHVDGKAAVAPRPAAGTTGNPPHPSPPLATAAATGAGAITTPTAPVAPAMPSSGTTAEVMAALSAIDQELLNVCSTLDNRNSAERSDILSGVLRRAIAPGRPNGAVGHDLGGSHHCTRVEVGDGSLGAGSSAYSSGGSDGAGGNNSGGDTSSGGIGFSERHTGNGHPNYPQPNHPHHLHHLQKRQPEQQPPTAGFIQLQLGCVDALTAIGEELLGRLVRVQRAKANLNVMELLIRQEISFVHGTLADALQRSPLAAALPPPSQHSPRETPQQQLQATPPPLQMCEHIPGDVQQRFMQQLTPAAPPPSQQQQQITRQYQQRCTPPLTQPPLTQPPPKLPLPAEEYKQPLHPQQRFHTPPPQRHLQQQQQHYSQQRPVPRPLPSVPLPPPQQQQRFQSSPPPPPQLPQQQQQQHMYVQMLPVGAQRGPENTGGLKGTQHSAHCRTVPTSAPPTPAAVSIVAEQPLRMTFGGGAGRRPPHRHTLVAEEPRGLVTCGATAASRQQRPSSIPPLRLWQPQPQPQPSAEPPAPTTLPSAIELRTTKLQMLNQ</sequence>
<accession>A0ABQ5S257</accession>
<evidence type="ECO:0000313" key="3">
    <source>
        <dbReference type="Proteomes" id="UP001165090"/>
    </source>
</evidence>
<feature type="compositionally biased region" description="Pro residues" evidence="1">
    <location>
        <begin position="548"/>
        <end position="561"/>
    </location>
</feature>
<feature type="compositionally biased region" description="Pro residues" evidence="1">
    <location>
        <begin position="738"/>
        <end position="751"/>
    </location>
</feature>
<proteinExistence type="predicted"/>
<feature type="region of interest" description="Disordered" evidence="1">
    <location>
        <begin position="220"/>
        <end position="253"/>
    </location>
</feature>
<evidence type="ECO:0000256" key="1">
    <source>
        <dbReference type="SAM" id="MobiDB-lite"/>
    </source>
</evidence>
<feature type="compositionally biased region" description="Low complexity" evidence="1">
    <location>
        <begin position="584"/>
        <end position="598"/>
    </location>
</feature>